<accession>A0A1B8U4P2</accession>
<name>A0A1B8U4P2_9FLAO</name>
<keyword evidence="2" id="KW-1185">Reference proteome</keyword>
<reference evidence="2" key="1">
    <citation type="submission" date="2016-02" db="EMBL/GenBank/DDBJ databases">
        <title>Paenibacillus sp. LPB0068, isolated from Crassostrea gigas.</title>
        <authorList>
            <person name="Shin S.-K."/>
            <person name="Yi H."/>
        </authorList>
    </citation>
    <scope>NUCLEOTIDE SEQUENCE [LARGE SCALE GENOMIC DNA]</scope>
    <source>
        <strain evidence="2">KCTC 23969</strain>
    </source>
</reference>
<comment type="caution">
    <text evidence="1">The sequence shown here is derived from an EMBL/GenBank/DDBJ whole genome shotgun (WGS) entry which is preliminary data.</text>
</comment>
<sequence length="144" mass="16842">MIYNTTHTNKEAKAMFNDLLGKPFSFLQSIKMKGTGSKRMMIDEVSPSFLKYMNSVADINYGNIELREKGILLHINKGLQNFSWAIPFYQLHTYKTSGFSIHAQGNFVRFKNNKLLKENKKFLDKIINLKIENDKEYDFYDVIN</sequence>
<dbReference type="OrthoDB" id="1436588at2"/>
<dbReference type="RefSeq" id="WP_068358633.1">
    <property type="nucleotide sequence ID" value="NZ_CP019337.1"/>
</dbReference>
<evidence type="ECO:0000313" key="2">
    <source>
        <dbReference type="Proteomes" id="UP000092612"/>
    </source>
</evidence>
<dbReference type="EMBL" id="LSFL01000011">
    <property type="protein sequence ID" value="OBY66838.1"/>
    <property type="molecule type" value="Genomic_DNA"/>
</dbReference>
<gene>
    <name evidence="1" type="ORF">LPB301_05260</name>
</gene>
<dbReference type="STRING" id="996801.BW723_00515"/>
<evidence type="ECO:0000313" key="1">
    <source>
        <dbReference type="EMBL" id="OBY66838.1"/>
    </source>
</evidence>
<dbReference type="KEGG" id="prn:BW723_00515"/>
<organism evidence="1 2">
    <name type="scientific">Polaribacter reichenbachii</name>
    <dbReference type="NCBI Taxonomy" id="996801"/>
    <lineage>
        <taxon>Bacteria</taxon>
        <taxon>Pseudomonadati</taxon>
        <taxon>Bacteroidota</taxon>
        <taxon>Flavobacteriia</taxon>
        <taxon>Flavobacteriales</taxon>
        <taxon>Flavobacteriaceae</taxon>
    </lineage>
</organism>
<dbReference type="AlphaFoldDB" id="A0A1B8U4P2"/>
<protein>
    <submittedName>
        <fullName evidence="1">Uncharacterized protein</fullName>
    </submittedName>
</protein>
<proteinExistence type="predicted"/>
<dbReference type="Proteomes" id="UP000092612">
    <property type="component" value="Unassembled WGS sequence"/>
</dbReference>